<dbReference type="PANTHER" id="PTHR33510">
    <property type="entry name" value="PROTEIN TIC 20-II, CHLOROPLASTIC"/>
    <property type="match status" value="1"/>
</dbReference>
<dbReference type="GO" id="GO:0009706">
    <property type="term" value="C:chloroplast inner membrane"/>
    <property type="evidence" value="ECO:0007669"/>
    <property type="project" value="UniProtKB-SubCell"/>
</dbReference>
<comment type="similarity">
    <text evidence="2 7">Belongs to the Tic20 family.</text>
</comment>
<dbReference type="EMBL" id="JALJOR010000002">
    <property type="protein sequence ID" value="KAK9823459.1"/>
    <property type="molecule type" value="Genomic_DNA"/>
</dbReference>
<evidence type="ECO:0000313" key="9">
    <source>
        <dbReference type="Proteomes" id="UP001489004"/>
    </source>
</evidence>
<evidence type="ECO:0000256" key="6">
    <source>
        <dbReference type="ARBA" id="ARBA00023136"/>
    </source>
</evidence>
<evidence type="ECO:0000256" key="1">
    <source>
        <dbReference type="ARBA" id="ARBA00004478"/>
    </source>
</evidence>
<dbReference type="AlphaFoldDB" id="A0AAW1QPT0"/>
<dbReference type="InterPro" id="IPR005691">
    <property type="entry name" value="Tic20"/>
</dbReference>
<feature type="transmembrane region" description="Helical" evidence="7">
    <location>
        <begin position="90"/>
        <end position="109"/>
    </location>
</feature>
<dbReference type="PANTHER" id="PTHR33510:SF5">
    <property type="entry name" value="PROTEIN TIC 20-II, CHLOROPLASTIC"/>
    <property type="match status" value="1"/>
</dbReference>
<gene>
    <name evidence="8" type="ORF">WJX72_002907</name>
</gene>
<evidence type="ECO:0000256" key="4">
    <source>
        <dbReference type="ARBA" id="ARBA00022780"/>
    </source>
</evidence>
<keyword evidence="9" id="KW-1185">Reference proteome</keyword>
<dbReference type="Proteomes" id="UP001489004">
    <property type="component" value="Unassembled WGS sequence"/>
</dbReference>
<evidence type="ECO:0000256" key="2">
    <source>
        <dbReference type="ARBA" id="ARBA00009596"/>
    </source>
</evidence>
<keyword evidence="4" id="KW-1001">Plastid inner membrane</keyword>
<dbReference type="Pfam" id="PF16166">
    <property type="entry name" value="TIC20"/>
    <property type="match status" value="1"/>
</dbReference>
<evidence type="ECO:0000256" key="5">
    <source>
        <dbReference type="ARBA" id="ARBA00022989"/>
    </source>
</evidence>
<keyword evidence="7" id="KW-0150">Chloroplast</keyword>
<proteinExistence type="inferred from homology"/>
<evidence type="ECO:0000256" key="7">
    <source>
        <dbReference type="RuleBase" id="RU367003"/>
    </source>
</evidence>
<keyword evidence="3 7" id="KW-0812">Transmembrane</keyword>
<keyword evidence="5 7" id="KW-1133">Transmembrane helix</keyword>
<evidence type="ECO:0000256" key="3">
    <source>
        <dbReference type="ARBA" id="ARBA00022692"/>
    </source>
</evidence>
<keyword evidence="6 7" id="KW-0472">Membrane</keyword>
<keyword evidence="7" id="KW-0934">Plastid</keyword>
<comment type="function">
    <text evidence="7">Involved in protein precursor import into chloroplasts.</text>
</comment>
<sequence>MIASPSPLLWGACSAKLRTASSAISPVSRSCRSRSVTVFAQSKPDIPDRVIAALPYLIPLFDGLRYGKFFFMNYPAFAQILAPLGPAIRLYFSFPFASLIVFFAVYAGIVNNTNFDRYVRYNAMQAVLLSIILIVPGLLESVLKPSLSGPGLPIYINAYNTIWLFVFTCVAYGIGSCLVGTTARLPLIADAADQQIR</sequence>
<feature type="transmembrane region" description="Helical" evidence="7">
    <location>
        <begin position="121"/>
        <end position="139"/>
    </location>
</feature>
<organism evidence="8 9">
    <name type="scientific">[Myrmecia] bisecta</name>
    <dbReference type="NCBI Taxonomy" id="41462"/>
    <lineage>
        <taxon>Eukaryota</taxon>
        <taxon>Viridiplantae</taxon>
        <taxon>Chlorophyta</taxon>
        <taxon>core chlorophytes</taxon>
        <taxon>Trebouxiophyceae</taxon>
        <taxon>Trebouxiales</taxon>
        <taxon>Trebouxiaceae</taxon>
        <taxon>Myrmecia</taxon>
    </lineage>
</organism>
<comment type="caution">
    <text evidence="8">The sequence shown here is derived from an EMBL/GenBank/DDBJ whole genome shotgun (WGS) entry which is preliminary data.</text>
</comment>
<comment type="caution">
    <text evidence="7">Lacks conserved residue(s) required for the propagation of feature annotation.</text>
</comment>
<protein>
    <recommendedName>
        <fullName evidence="7">Protein TIC 20</fullName>
    </recommendedName>
</protein>
<accession>A0AAW1QPT0</accession>
<feature type="transmembrane region" description="Helical" evidence="7">
    <location>
        <begin position="159"/>
        <end position="179"/>
    </location>
</feature>
<name>A0AAW1QPT0_9CHLO</name>
<comment type="subcellular location">
    <subcellularLocation>
        <location evidence="1">Plastid</location>
        <location evidence="1">Chloroplast inner membrane</location>
        <topology evidence="1">Multi-pass membrane protein</topology>
    </subcellularLocation>
    <subcellularLocation>
        <location evidence="7">Plastid</location>
        <location evidence="7">Chloroplast membrane</location>
        <topology evidence="7">Multi-pass membrane protein</topology>
    </subcellularLocation>
</comment>
<evidence type="ECO:0000313" key="8">
    <source>
        <dbReference type="EMBL" id="KAK9823459.1"/>
    </source>
</evidence>
<reference evidence="8 9" key="1">
    <citation type="journal article" date="2024" name="Nat. Commun.">
        <title>Phylogenomics reveals the evolutionary origins of lichenization in chlorophyte algae.</title>
        <authorList>
            <person name="Puginier C."/>
            <person name="Libourel C."/>
            <person name="Otte J."/>
            <person name="Skaloud P."/>
            <person name="Haon M."/>
            <person name="Grisel S."/>
            <person name="Petersen M."/>
            <person name="Berrin J.G."/>
            <person name="Delaux P.M."/>
            <person name="Dal Grande F."/>
            <person name="Keller J."/>
        </authorList>
    </citation>
    <scope>NUCLEOTIDE SEQUENCE [LARGE SCALE GENOMIC DNA]</scope>
    <source>
        <strain evidence="8 9">SAG 2043</strain>
    </source>
</reference>